<dbReference type="AlphaFoldDB" id="A0A7J7JTF3"/>
<accession>A0A7J7JTF3</accession>
<dbReference type="Pfam" id="PF16876">
    <property type="entry name" value="Lipin_mid"/>
    <property type="match status" value="1"/>
</dbReference>
<dbReference type="EC" id="3.1.3.4" evidence="4"/>
<dbReference type="EMBL" id="VXIV02001885">
    <property type="protein sequence ID" value="KAF6028921.1"/>
    <property type="molecule type" value="Genomic_DNA"/>
</dbReference>
<comment type="cofactor">
    <cofactor evidence="2">
        <name>Mg(2+)</name>
        <dbReference type="ChEBI" id="CHEBI:18420"/>
    </cofactor>
</comment>
<keyword evidence="5" id="KW-0378">Hydrolase</keyword>
<comment type="catalytic activity">
    <reaction evidence="1">
        <text>a 1,2-diacyl-sn-glycero-3-phosphate + H2O = a 1,2-diacyl-sn-glycerol + phosphate</text>
        <dbReference type="Rhea" id="RHEA:27429"/>
        <dbReference type="ChEBI" id="CHEBI:15377"/>
        <dbReference type="ChEBI" id="CHEBI:17815"/>
        <dbReference type="ChEBI" id="CHEBI:43474"/>
        <dbReference type="ChEBI" id="CHEBI:58608"/>
        <dbReference type="EC" id="3.1.3.4"/>
    </reaction>
    <physiologicalReaction direction="left-to-right" evidence="1">
        <dbReference type="Rhea" id="RHEA:27430"/>
    </physiologicalReaction>
</comment>
<dbReference type="GO" id="GO:0009062">
    <property type="term" value="P:fatty acid catabolic process"/>
    <property type="evidence" value="ECO:0007669"/>
    <property type="project" value="TreeGrafter"/>
</dbReference>
<dbReference type="PANTHER" id="PTHR12181:SF12">
    <property type="entry name" value="PHOSPHATIDATE PHOSPHATASE"/>
    <property type="match status" value="1"/>
</dbReference>
<evidence type="ECO:0000256" key="5">
    <source>
        <dbReference type="ARBA" id="ARBA00022801"/>
    </source>
</evidence>
<dbReference type="InterPro" id="IPR023214">
    <property type="entry name" value="HAD_sf"/>
</dbReference>
<evidence type="ECO:0000259" key="7">
    <source>
        <dbReference type="SMART" id="SM00775"/>
    </source>
</evidence>
<dbReference type="InterPro" id="IPR026058">
    <property type="entry name" value="LIPIN"/>
</dbReference>
<evidence type="ECO:0000313" key="8">
    <source>
        <dbReference type="EMBL" id="KAF6028921.1"/>
    </source>
</evidence>
<proteinExistence type="inferred from homology"/>
<dbReference type="CDD" id="cd01427">
    <property type="entry name" value="HAD_like"/>
    <property type="match status" value="1"/>
</dbReference>
<feature type="region of interest" description="Disordered" evidence="6">
    <location>
        <begin position="125"/>
        <end position="164"/>
    </location>
</feature>
<evidence type="ECO:0000256" key="6">
    <source>
        <dbReference type="SAM" id="MobiDB-lite"/>
    </source>
</evidence>
<dbReference type="GO" id="GO:0003713">
    <property type="term" value="F:transcription coactivator activity"/>
    <property type="evidence" value="ECO:0007669"/>
    <property type="project" value="TreeGrafter"/>
</dbReference>
<dbReference type="Gene3D" id="3.40.50.1000">
    <property type="entry name" value="HAD superfamily/HAD-like"/>
    <property type="match status" value="1"/>
</dbReference>
<dbReference type="GO" id="GO:0032869">
    <property type="term" value="P:cellular response to insulin stimulus"/>
    <property type="evidence" value="ECO:0007669"/>
    <property type="project" value="TreeGrafter"/>
</dbReference>
<feature type="domain" description="LNS2/PITP" evidence="7">
    <location>
        <begin position="655"/>
        <end position="810"/>
    </location>
</feature>
<dbReference type="InterPro" id="IPR013209">
    <property type="entry name" value="LNS2"/>
</dbReference>
<dbReference type="GO" id="GO:0005634">
    <property type="term" value="C:nucleus"/>
    <property type="evidence" value="ECO:0007669"/>
    <property type="project" value="TreeGrafter"/>
</dbReference>
<gene>
    <name evidence="8" type="ORF">EB796_012775</name>
</gene>
<dbReference type="InterPro" id="IPR031703">
    <property type="entry name" value="Lipin_mid"/>
</dbReference>
<dbReference type="Pfam" id="PF04571">
    <property type="entry name" value="Lipin_N"/>
    <property type="match status" value="1"/>
</dbReference>
<dbReference type="InterPro" id="IPR031315">
    <property type="entry name" value="LNS2/PITP"/>
</dbReference>
<feature type="region of interest" description="Disordered" evidence="6">
    <location>
        <begin position="532"/>
        <end position="583"/>
    </location>
</feature>
<evidence type="ECO:0000256" key="1">
    <source>
        <dbReference type="ARBA" id="ARBA00001180"/>
    </source>
</evidence>
<dbReference type="GO" id="GO:0008195">
    <property type="term" value="F:phosphatidate phosphatase activity"/>
    <property type="evidence" value="ECO:0007669"/>
    <property type="project" value="UniProtKB-EC"/>
</dbReference>
<comment type="caution">
    <text evidence="8">The sequence shown here is derived from an EMBL/GenBank/DDBJ whole genome shotgun (WGS) entry which is preliminary data.</text>
</comment>
<dbReference type="InterPro" id="IPR007651">
    <property type="entry name" value="Lipin_N"/>
</dbReference>
<dbReference type="SMART" id="SM00775">
    <property type="entry name" value="LNS2"/>
    <property type="match status" value="1"/>
</dbReference>
<feature type="compositionally biased region" description="Polar residues" evidence="6">
    <location>
        <begin position="401"/>
        <end position="413"/>
    </location>
</feature>
<dbReference type="GO" id="GO:0019432">
    <property type="term" value="P:triglyceride biosynthetic process"/>
    <property type="evidence" value="ECO:0007669"/>
    <property type="project" value="TreeGrafter"/>
</dbReference>
<dbReference type="GO" id="GO:0045944">
    <property type="term" value="P:positive regulation of transcription by RNA polymerase II"/>
    <property type="evidence" value="ECO:0007669"/>
    <property type="project" value="TreeGrafter"/>
</dbReference>
<evidence type="ECO:0000313" key="9">
    <source>
        <dbReference type="Proteomes" id="UP000593567"/>
    </source>
</evidence>
<sequence>MLLDISVCGDMFAGAAKFFSNVKSYYNEINSATLTGAIDVVVVEQPDGTYQSSPFHVRFGKLGVIRSNEKVVYIEINGEPTELQMKLGPAGEAFFVQGVQEQWEGPEYMATSPIPTSPISQAMALRPSKSDSMLESKQTSSCEERRLRRDTAQSSCSSSASDLSSKDKTFAFKPISQEDDELLESGGMFEIEVDEGEAPVPNISSSMSKTVSLPIVHESSMIRTESWAINSYHKQSHFHPFSDTDITPLVSPVGSRPPTPKSDTECEYVDRKGNVASDSEELQQWNWGELPDSSQIVTQHTDDPETEDMTQNPQEESKGMWSFMRRTKTIRHKPEEGGIYLDDINLQEMEPEVAALYFPKKSQQKLSKTTISKSHVIDMPDDDVESGNGQSLPHSPDLTENVRNLSTPTSETGTMRDNDSGIYGDVMMSLCGGVIESYSAVSEEIFDNHRVDYQTFVKKPTEILQNDNLVVRISGKYYNWATAAPMIMCMMCYHQTLSEETQENLTKAMISKKAKLSGRSSWWPLPFGRSRGSTADLESSNSTPNGSPKKSTPVSQTLPSRADKHSESGDDADDEKEKLSTLEPLTVETNTNTLTVSDDANDRHYVKALRLTSEELHKLNLHEGENEIEFSVTTAFQGTTRCFAKIYLWKHTDKVIISDIDGTITKSDVLGQLLPLFGKEYAHSGVTDLFTKIAANGYKFAYLSARAIGQAQVTRDYLKSVRQGKSVLPPGPMLLNPSSLINAFHKEVIEKKPEEFKIRCLRDIKSLFSSKEALCAGFGNRVNDLIAYRAVGIPKSRMFLIDTTGKVKSDFTETFQTSYCLLSSVTDHYFPPLHEEEGESEFHAPAEYSNFTYWREPVPDVPLTLPD</sequence>
<dbReference type="OrthoDB" id="4567at2759"/>
<feature type="region of interest" description="Disordered" evidence="6">
    <location>
        <begin position="381"/>
        <end position="418"/>
    </location>
</feature>
<dbReference type="Proteomes" id="UP000593567">
    <property type="component" value="Unassembled WGS sequence"/>
</dbReference>
<dbReference type="SUPFAM" id="SSF56784">
    <property type="entry name" value="HAD-like"/>
    <property type="match status" value="1"/>
</dbReference>
<protein>
    <recommendedName>
        <fullName evidence="4">phosphatidate phosphatase</fullName>
        <ecNumber evidence="4">3.1.3.4</ecNumber>
    </recommendedName>
</protein>
<feature type="compositionally biased region" description="Polar residues" evidence="6">
    <location>
        <begin position="532"/>
        <end position="559"/>
    </location>
</feature>
<dbReference type="PANTHER" id="PTHR12181">
    <property type="entry name" value="LIPIN"/>
    <property type="match status" value="1"/>
</dbReference>
<organism evidence="8 9">
    <name type="scientific">Bugula neritina</name>
    <name type="common">Brown bryozoan</name>
    <name type="synonym">Sertularia neritina</name>
    <dbReference type="NCBI Taxonomy" id="10212"/>
    <lineage>
        <taxon>Eukaryota</taxon>
        <taxon>Metazoa</taxon>
        <taxon>Spiralia</taxon>
        <taxon>Lophotrochozoa</taxon>
        <taxon>Bryozoa</taxon>
        <taxon>Gymnolaemata</taxon>
        <taxon>Cheilostomatida</taxon>
        <taxon>Flustrina</taxon>
        <taxon>Buguloidea</taxon>
        <taxon>Bugulidae</taxon>
        <taxon>Bugula</taxon>
    </lineage>
</organism>
<feature type="compositionally biased region" description="Basic and acidic residues" evidence="6">
    <location>
        <begin position="142"/>
        <end position="151"/>
    </location>
</feature>
<comment type="similarity">
    <text evidence="3">Belongs to the lipin family.</text>
</comment>
<reference evidence="8" key="1">
    <citation type="submission" date="2020-06" db="EMBL/GenBank/DDBJ databases">
        <title>Draft genome of Bugula neritina, a colonial animal packing powerful symbionts and potential medicines.</title>
        <authorList>
            <person name="Rayko M."/>
        </authorList>
    </citation>
    <scope>NUCLEOTIDE SEQUENCE [LARGE SCALE GENOMIC DNA]</scope>
    <source>
        <strain evidence="8">Kwan_BN1</strain>
    </source>
</reference>
<keyword evidence="9" id="KW-1185">Reference proteome</keyword>
<evidence type="ECO:0000256" key="2">
    <source>
        <dbReference type="ARBA" id="ARBA00001946"/>
    </source>
</evidence>
<name>A0A7J7JTF3_BUGNE</name>
<dbReference type="Pfam" id="PF08235">
    <property type="entry name" value="LNS2"/>
    <property type="match status" value="1"/>
</dbReference>
<evidence type="ECO:0000256" key="3">
    <source>
        <dbReference type="ARBA" id="ARBA00005476"/>
    </source>
</evidence>
<dbReference type="InterPro" id="IPR036412">
    <property type="entry name" value="HAD-like_sf"/>
</dbReference>
<evidence type="ECO:0000256" key="4">
    <source>
        <dbReference type="ARBA" id="ARBA00012638"/>
    </source>
</evidence>
<feature type="compositionally biased region" description="Low complexity" evidence="6">
    <location>
        <begin position="154"/>
        <end position="163"/>
    </location>
</feature>